<accession>A0A6I1EET4</accession>
<dbReference type="AlphaFoldDB" id="A0A6I1EET4"/>
<evidence type="ECO:0000256" key="3">
    <source>
        <dbReference type="ARBA" id="ARBA00038054"/>
    </source>
</evidence>
<name>A0A6I1EET4_9BURK</name>
<dbReference type="PANTHER" id="PTHR43567:SF1">
    <property type="entry name" value="FLAVOREDOXIN"/>
    <property type="match status" value="1"/>
</dbReference>
<dbReference type="PANTHER" id="PTHR43567">
    <property type="entry name" value="FLAVOREDOXIN-RELATED-RELATED"/>
    <property type="match status" value="1"/>
</dbReference>
<dbReference type="Pfam" id="PF01613">
    <property type="entry name" value="Flavin_Reduct"/>
    <property type="match status" value="1"/>
</dbReference>
<dbReference type="SMART" id="SM00903">
    <property type="entry name" value="Flavin_Reduct"/>
    <property type="match status" value="1"/>
</dbReference>
<sequence>MTKFIDIPEHLRSISVDSAYGLMNIGATAVISAANKGDEDAMTAAWNCALDLNPTKVTVVLSREHYTRKLLEASGFFAISLVSRANVESAQYLGSVSKNDDKEKLDKCPGRFFRAPGCDIPLIEGSPAYFICKVIPEERIAKTYDLFLAEVVACYADDRVATEGGDWRFESADPSLRTVHAASHGRFYAIGDLIDLNR</sequence>
<organism evidence="5 6">
    <name type="scientific">Sutterella seckii</name>
    <dbReference type="NCBI Taxonomy" id="1944635"/>
    <lineage>
        <taxon>Bacteria</taxon>
        <taxon>Pseudomonadati</taxon>
        <taxon>Pseudomonadota</taxon>
        <taxon>Betaproteobacteria</taxon>
        <taxon>Burkholderiales</taxon>
        <taxon>Sutterellaceae</taxon>
        <taxon>Sutterella</taxon>
    </lineage>
</organism>
<dbReference type="InterPro" id="IPR012349">
    <property type="entry name" value="Split_barrel_FMN-bd"/>
</dbReference>
<dbReference type="Proteomes" id="UP000430564">
    <property type="component" value="Unassembled WGS sequence"/>
</dbReference>
<evidence type="ECO:0000256" key="2">
    <source>
        <dbReference type="ARBA" id="ARBA00022630"/>
    </source>
</evidence>
<dbReference type="InterPro" id="IPR002563">
    <property type="entry name" value="Flavin_Rdtase-like_dom"/>
</dbReference>
<evidence type="ECO:0000313" key="5">
    <source>
        <dbReference type="EMBL" id="KAB7652361.1"/>
    </source>
</evidence>
<comment type="cofactor">
    <cofactor evidence="1">
        <name>FMN</name>
        <dbReference type="ChEBI" id="CHEBI:58210"/>
    </cofactor>
</comment>
<comment type="caution">
    <text evidence="5">The sequence shown here is derived from an EMBL/GenBank/DDBJ whole genome shotgun (WGS) entry which is preliminary data.</text>
</comment>
<keyword evidence="2" id="KW-0285">Flavoprotein</keyword>
<dbReference type="InterPro" id="IPR052174">
    <property type="entry name" value="Flavoredoxin"/>
</dbReference>
<feature type="domain" description="Flavin reductase like" evidence="4">
    <location>
        <begin position="21"/>
        <end position="168"/>
    </location>
</feature>
<dbReference type="GO" id="GO:0010181">
    <property type="term" value="F:FMN binding"/>
    <property type="evidence" value="ECO:0007669"/>
    <property type="project" value="InterPro"/>
</dbReference>
<dbReference type="SUPFAM" id="SSF50475">
    <property type="entry name" value="FMN-binding split barrel"/>
    <property type="match status" value="1"/>
</dbReference>
<gene>
    <name evidence="5" type="ORF">GBM95_11325</name>
</gene>
<dbReference type="GO" id="GO:0016646">
    <property type="term" value="F:oxidoreductase activity, acting on the CH-NH group of donors, NAD or NADP as acceptor"/>
    <property type="evidence" value="ECO:0007669"/>
    <property type="project" value="UniProtKB-ARBA"/>
</dbReference>
<comment type="similarity">
    <text evidence="3">Belongs to the flavoredoxin family.</text>
</comment>
<dbReference type="EMBL" id="WEHX01000148">
    <property type="protein sequence ID" value="KAB7652361.1"/>
    <property type="molecule type" value="Genomic_DNA"/>
</dbReference>
<evidence type="ECO:0000256" key="1">
    <source>
        <dbReference type="ARBA" id="ARBA00001917"/>
    </source>
</evidence>
<evidence type="ECO:0000259" key="4">
    <source>
        <dbReference type="SMART" id="SM00903"/>
    </source>
</evidence>
<reference evidence="5 6" key="1">
    <citation type="submission" date="2019-10" db="EMBL/GenBank/DDBJ databases">
        <title>Genome diversity of Sutterella seckii.</title>
        <authorList>
            <person name="Chaplin A.V."/>
            <person name="Sokolova S.R."/>
            <person name="Mosin K.A."/>
            <person name="Ivanova E.L."/>
            <person name="Kochetkova T.O."/>
            <person name="Goltsov A.Y."/>
            <person name="Trofimov D.Y."/>
            <person name="Efimov B.A."/>
        </authorList>
    </citation>
    <scope>NUCLEOTIDE SEQUENCE [LARGE SCALE GENOMIC DNA]</scope>
    <source>
        <strain evidence="5 6">ASD393</strain>
    </source>
</reference>
<protein>
    <submittedName>
        <fullName evidence="5">Flavin reductase family protein</fullName>
    </submittedName>
</protein>
<evidence type="ECO:0000313" key="6">
    <source>
        <dbReference type="Proteomes" id="UP000430564"/>
    </source>
</evidence>
<dbReference type="RefSeq" id="WP_152159196.1">
    <property type="nucleotide sequence ID" value="NZ_WEHX01000148.1"/>
</dbReference>
<dbReference type="Gene3D" id="2.30.110.10">
    <property type="entry name" value="Electron Transport, Fmn-binding Protein, Chain A"/>
    <property type="match status" value="1"/>
</dbReference>
<dbReference type="OrthoDB" id="9792436at2"/>
<proteinExistence type="inferred from homology"/>